<keyword evidence="2" id="KW-0808">Transferase</keyword>
<dbReference type="InterPro" id="IPR008271">
    <property type="entry name" value="Ser/Thr_kinase_AS"/>
</dbReference>
<dbReference type="GO" id="GO:0005524">
    <property type="term" value="F:ATP binding"/>
    <property type="evidence" value="ECO:0007669"/>
    <property type="project" value="InterPro"/>
</dbReference>
<name>G8A0C7_MEDTR</name>
<dbReference type="PROSITE" id="PS50011">
    <property type="entry name" value="PROTEIN_KINASE_DOM"/>
    <property type="match status" value="1"/>
</dbReference>
<dbReference type="InterPro" id="IPR000719">
    <property type="entry name" value="Prot_kinase_dom"/>
</dbReference>
<reference evidence="2 4" key="2">
    <citation type="journal article" date="2014" name="BMC Genomics">
        <title>An improved genome release (version Mt4.0) for the model legume Medicago truncatula.</title>
        <authorList>
            <person name="Tang H."/>
            <person name="Krishnakumar V."/>
            <person name="Bidwell S."/>
            <person name="Rosen B."/>
            <person name="Chan A."/>
            <person name="Zhou S."/>
            <person name="Gentzbittel L."/>
            <person name="Childs K.L."/>
            <person name="Yandell M."/>
            <person name="Gundlach H."/>
            <person name="Mayer K.F."/>
            <person name="Schwartz D.C."/>
            <person name="Town C.D."/>
        </authorList>
    </citation>
    <scope>GENOME REANNOTATION</scope>
    <source>
        <strain evidence="2">A17</strain>
        <strain evidence="3 4">cv. Jemalong A17</strain>
    </source>
</reference>
<evidence type="ECO:0000313" key="4">
    <source>
        <dbReference type="Proteomes" id="UP000002051"/>
    </source>
</evidence>
<dbReference type="PaxDb" id="3880-AES84915"/>
<reference evidence="2 4" key="1">
    <citation type="journal article" date="2011" name="Nature">
        <title>The Medicago genome provides insight into the evolution of rhizobial symbioses.</title>
        <authorList>
            <person name="Young N.D."/>
            <person name="Debelle F."/>
            <person name="Oldroyd G.E."/>
            <person name="Geurts R."/>
            <person name="Cannon S.B."/>
            <person name="Udvardi M.K."/>
            <person name="Benedito V.A."/>
            <person name="Mayer K.F."/>
            <person name="Gouzy J."/>
            <person name="Schoof H."/>
            <person name="Van de Peer Y."/>
            <person name="Proost S."/>
            <person name="Cook D.R."/>
            <person name="Meyers B.C."/>
            <person name="Spannagl M."/>
            <person name="Cheung F."/>
            <person name="De Mita S."/>
            <person name="Krishnakumar V."/>
            <person name="Gundlach H."/>
            <person name="Zhou S."/>
            <person name="Mudge J."/>
            <person name="Bharti A.K."/>
            <person name="Murray J.D."/>
            <person name="Naoumkina M.A."/>
            <person name="Rosen B."/>
            <person name="Silverstein K.A."/>
            <person name="Tang H."/>
            <person name="Rombauts S."/>
            <person name="Zhao P.X."/>
            <person name="Zhou P."/>
            <person name="Barbe V."/>
            <person name="Bardou P."/>
            <person name="Bechner M."/>
            <person name="Bellec A."/>
            <person name="Berger A."/>
            <person name="Berges H."/>
            <person name="Bidwell S."/>
            <person name="Bisseling T."/>
            <person name="Choisne N."/>
            <person name="Couloux A."/>
            <person name="Denny R."/>
            <person name="Deshpande S."/>
            <person name="Dai X."/>
            <person name="Doyle J.J."/>
            <person name="Dudez A.M."/>
            <person name="Farmer A.D."/>
            <person name="Fouteau S."/>
            <person name="Franken C."/>
            <person name="Gibelin C."/>
            <person name="Gish J."/>
            <person name="Goldstein S."/>
            <person name="Gonzalez A.J."/>
            <person name="Green P.J."/>
            <person name="Hallab A."/>
            <person name="Hartog M."/>
            <person name="Hua A."/>
            <person name="Humphray S.J."/>
            <person name="Jeong D.H."/>
            <person name="Jing Y."/>
            <person name="Jocker A."/>
            <person name="Kenton S.M."/>
            <person name="Kim D.J."/>
            <person name="Klee K."/>
            <person name="Lai H."/>
            <person name="Lang C."/>
            <person name="Lin S."/>
            <person name="Macmil S.L."/>
            <person name="Magdelenat G."/>
            <person name="Matthews L."/>
            <person name="McCorrison J."/>
            <person name="Monaghan E.L."/>
            <person name="Mun J.H."/>
            <person name="Najar F.Z."/>
            <person name="Nicholson C."/>
            <person name="Noirot C."/>
            <person name="O'Bleness M."/>
            <person name="Paule C.R."/>
            <person name="Poulain J."/>
            <person name="Prion F."/>
            <person name="Qin B."/>
            <person name="Qu C."/>
            <person name="Retzel E.F."/>
            <person name="Riddle C."/>
            <person name="Sallet E."/>
            <person name="Samain S."/>
            <person name="Samson N."/>
            <person name="Sanders I."/>
            <person name="Saurat O."/>
            <person name="Scarpelli C."/>
            <person name="Schiex T."/>
            <person name="Segurens B."/>
            <person name="Severin A.J."/>
            <person name="Sherrier D.J."/>
            <person name="Shi R."/>
            <person name="Sims S."/>
            <person name="Singer S.R."/>
            <person name="Sinharoy S."/>
            <person name="Sterck L."/>
            <person name="Viollet A."/>
            <person name="Wang B.B."/>
            <person name="Wang K."/>
            <person name="Wang M."/>
            <person name="Wang X."/>
            <person name="Warfsmann J."/>
            <person name="Weissenbach J."/>
            <person name="White D.D."/>
            <person name="White J.D."/>
            <person name="Wiley G.B."/>
            <person name="Wincker P."/>
            <person name="Xing Y."/>
            <person name="Yang L."/>
            <person name="Yao Z."/>
            <person name="Ying F."/>
            <person name="Zhai J."/>
            <person name="Zhou L."/>
            <person name="Zuber A."/>
            <person name="Denarie J."/>
            <person name="Dixon R.A."/>
            <person name="May G.D."/>
            <person name="Schwartz D.C."/>
            <person name="Rogers J."/>
            <person name="Quetier F."/>
            <person name="Town C.D."/>
            <person name="Roe B.A."/>
        </authorList>
    </citation>
    <scope>NUCLEOTIDE SEQUENCE [LARGE SCALE GENOMIC DNA]</scope>
    <source>
        <strain evidence="2">A17</strain>
        <strain evidence="3 4">cv. Jemalong A17</strain>
    </source>
</reference>
<evidence type="ECO:0000259" key="1">
    <source>
        <dbReference type="PROSITE" id="PS50011"/>
    </source>
</evidence>
<protein>
    <submittedName>
        <fullName evidence="2">Tyrosine kinase family protein</fullName>
    </submittedName>
</protein>
<dbReference type="STRING" id="3880.G8A0C7"/>
<dbReference type="SUPFAM" id="SSF56112">
    <property type="entry name" value="Protein kinase-like (PK-like)"/>
    <property type="match status" value="1"/>
</dbReference>
<gene>
    <name evidence="2" type="ordered locus">MTR_2g012533</name>
</gene>
<proteinExistence type="predicted"/>
<evidence type="ECO:0000313" key="2">
    <source>
        <dbReference type="EMBL" id="KEH36524.1"/>
    </source>
</evidence>
<dbReference type="AlphaFoldDB" id="G8A0C7"/>
<dbReference type="Proteomes" id="UP000002051">
    <property type="component" value="Chromosome 2"/>
</dbReference>
<dbReference type="GO" id="GO:0004672">
    <property type="term" value="F:protein kinase activity"/>
    <property type="evidence" value="ECO:0007669"/>
    <property type="project" value="InterPro"/>
</dbReference>
<feature type="domain" description="Protein kinase" evidence="1">
    <location>
        <begin position="1"/>
        <end position="56"/>
    </location>
</feature>
<accession>G8A0C7</accession>
<dbReference type="PROSITE" id="PS00108">
    <property type="entry name" value="PROTEIN_KINASE_ST"/>
    <property type="match status" value="1"/>
</dbReference>
<keyword evidence="4" id="KW-1185">Reference proteome</keyword>
<dbReference type="Gene3D" id="1.10.510.10">
    <property type="entry name" value="Transferase(Phosphotransferase) domain 1"/>
    <property type="match status" value="1"/>
</dbReference>
<organism evidence="3">
    <name type="scientific">Medicago truncatula</name>
    <name type="common">Barrel medic</name>
    <name type="synonym">Medicago tribuloides</name>
    <dbReference type="NCBI Taxonomy" id="3880"/>
    <lineage>
        <taxon>Eukaryota</taxon>
        <taxon>Viridiplantae</taxon>
        <taxon>Streptophyta</taxon>
        <taxon>Embryophyta</taxon>
        <taxon>Tracheophyta</taxon>
        <taxon>Spermatophyta</taxon>
        <taxon>Magnoliopsida</taxon>
        <taxon>eudicotyledons</taxon>
        <taxon>Gunneridae</taxon>
        <taxon>Pentapetalae</taxon>
        <taxon>rosids</taxon>
        <taxon>fabids</taxon>
        <taxon>Fabales</taxon>
        <taxon>Fabaceae</taxon>
        <taxon>Papilionoideae</taxon>
        <taxon>50 kb inversion clade</taxon>
        <taxon>NPAAA clade</taxon>
        <taxon>Hologalegina</taxon>
        <taxon>IRL clade</taxon>
        <taxon>Trifolieae</taxon>
        <taxon>Medicago</taxon>
    </lineage>
</organism>
<dbReference type="HOGENOM" id="CLU_3017234_0_0_1"/>
<keyword evidence="2" id="KW-0418">Kinase</keyword>
<dbReference type="EnsemblPlants" id="KEH36524">
    <property type="protein sequence ID" value="KEH36524"/>
    <property type="gene ID" value="MTR_2g012533"/>
</dbReference>
<evidence type="ECO:0000313" key="3">
    <source>
        <dbReference type="EnsemblPlants" id="KEH36524"/>
    </source>
</evidence>
<sequence>MITSAKYRLLVVDFIRICLTLQTAKAIDVLHSSNPLVIHRDIKSANVLIDQDAGIS</sequence>
<dbReference type="EMBL" id="CM001218">
    <property type="protein sequence ID" value="KEH36524.1"/>
    <property type="molecule type" value="Genomic_DNA"/>
</dbReference>
<reference evidence="3" key="3">
    <citation type="submission" date="2015-04" db="UniProtKB">
        <authorList>
            <consortium name="EnsemblPlants"/>
        </authorList>
    </citation>
    <scope>IDENTIFICATION</scope>
    <source>
        <strain evidence="3">cv. Jemalong A17</strain>
    </source>
</reference>
<dbReference type="InterPro" id="IPR011009">
    <property type="entry name" value="Kinase-like_dom_sf"/>
</dbReference>